<accession>A0ABT8JYR4</accession>
<comment type="caution">
    <text evidence="2">The sequence shown here is derived from an EMBL/GenBank/DDBJ whole genome shotgun (WGS) entry which is preliminary data.</text>
</comment>
<dbReference type="Gene3D" id="3.30.450.40">
    <property type="match status" value="1"/>
</dbReference>
<dbReference type="PANTHER" id="PTHR43102:SF2">
    <property type="entry name" value="GAF DOMAIN-CONTAINING PROTEIN"/>
    <property type="match status" value="1"/>
</dbReference>
<dbReference type="EMBL" id="JAROCG010000001">
    <property type="protein sequence ID" value="MDN4610320.1"/>
    <property type="molecule type" value="Genomic_DNA"/>
</dbReference>
<keyword evidence="3" id="KW-1185">Reference proteome</keyword>
<organism evidence="2 3">
    <name type="scientific">Arthrobacter burdickii</name>
    <dbReference type="NCBI Taxonomy" id="3035920"/>
    <lineage>
        <taxon>Bacteria</taxon>
        <taxon>Bacillati</taxon>
        <taxon>Actinomycetota</taxon>
        <taxon>Actinomycetes</taxon>
        <taxon>Micrococcales</taxon>
        <taxon>Micrococcaceae</taxon>
        <taxon>Arthrobacter</taxon>
    </lineage>
</organism>
<dbReference type="InterPro" id="IPR003018">
    <property type="entry name" value="GAF"/>
</dbReference>
<name>A0ABT8JYR4_9MICC</name>
<reference evidence="2" key="1">
    <citation type="submission" date="2023-06" db="EMBL/GenBank/DDBJ databases">
        <title>MT1 and MT2 Draft Genomes of Novel Species.</title>
        <authorList>
            <person name="Venkateswaran K."/>
        </authorList>
    </citation>
    <scope>NUCLEOTIDE SEQUENCE</scope>
    <source>
        <strain evidence="2">IIF3SC-B10</strain>
    </source>
</reference>
<dbReference type="PANTHER" id="PTHR43102">
    <property type="entry name" value="SLR1143 PROTEIN"/>
    <property type="match status" value="1"/>
</dbReference>
<dbReference type="Pfam" id="PF01590">
    <property type="entry name" value="GAF"/>
    <property type="match status" value="1"/>
</dbReference>
<evidence type="ECO:0000313" key="3">
    <source>
        <dbReference type="Proteomes" id="UP001174209"/>
    </source>
</evidence>
<evidence type="ECO:0000313" key="2">
    <source>
        <dbReference type="EMBL" id="MDN4610320.1"/>
    </source>
</evidence>
<evidence type="ECO:0000259" key="1">
    <source>
        <dbReference type="Pfam" id="PF01590"/>
    </source>
</evidence>
<sequence length="268" mass="30180">MNRQAHVQRIREALSSTGLGFEDVWLRYYSLGGLVSQFEIEAYVGGVLELPVEECDLLADAMNELLAEAQGEGGFRVPRCSEHRLDAAQESPKDSRRALGLAGAFLFTDEEQEVERLDAVSRTGLLDTGQEERFDRITREAKEYFQCSSVIIALIDDHRQFLKSVIGPIQQNMPREISFCNATIRNAGALIVRNALEDDRFRHNPLVLGEPYIRFYAGYPLRGPGGWTVGTLCVIDQEPRDYSHRDGRKLRVLARAVEDEINGPRSLP</sequence>
<gene>
    <name evidence="2" type="ORF">P5G52_05510</name>
</gene>
<proteinExistence type="predicted"/>
<dbReference type="Proteomes" id="UP001174209">
    <property type="component" value="Unassembled WGS sequence"/>
</dbReference>
<dbReference type="RefSeq" id="WP_301225391.1">
    <property type="nucleotide sequence ID" value="NZ_JAROCG010000001.1"/>
</dbReference>
<dbReference type="SUPFAM" id="SSF55781">
    <property type="entry name" value="GAF domain-like"/>
    <property type="match status" value="1"/>
</dbReference>
<feature type="domain" description="GAF" evidence="1">
    <location>
        <begin position="131"/>
        <end position="258"/>
    </location>
</feature>
<protein>
    <submittedName>
        <fullName evidence="2">GAF domain-containing protein</fullName>
    </submittedName>
</protein>
<dbReference type="InterPro" id="IPR029016">
    <property type="entry name" value="GAF-like_dom_sf"/>
</dbReference>